<accession>A0A1M5V371</accession>
<reference evidence="3" key="1">
    <citation type="submission" date="2016-11" db="EMBL/GenBank/DDBJ databases">
        <authorList>
            <person name="Varghese N."/>
            <person name="Submissions S."/>
        </authorList>
    </citation>
    <scope>NUCLEOTIDE SEQUENCE [LARGE SCALE GENOMIC DNA]</scope>
    <source>
        <strain evidence="3">DSM 25330</strain>
    </source>
</reference>
<dbReference type="STRING" id="1089305.SAMN05444148_2702"/>
<dbReference type="Proteomes" id="UP000184522">
    <property type="component" value="Unassembled WGS sequence"/>
</dbReference>
<organism evidence="2 3">
    <name type="scientific">Winogradskyella jejuensis</name>
    <dbReference type="NCBI Taxonomy" id="1089305"/>
    <lineage>
        <taxon>Bacteria</taxon>
        <taxon>Pseudomonadati</taxon>
        <taxon>Bacteroidota</taxon>
        <taxon>Flavobacteriia</taxon>
        <taxon>Flavobacteriales</taxon>
        <taxon>Flavobacteriaceae</taxon>
        <taxon>Winogradskyella</taxon>
    </lineage>
</organism>
<evidence type="ECO:0008006" key="4">
    <source>
        <dbReference type="Google" id="ProtNLM"/>
    </source>
</evidence>
<dbReference type="EMBL" id="FQWS01000002">
    <property type="protein sequence ID" value="SHH69636.1"/>
    <property type="molecule type" value="Genomic_DNA"/>
</dbReference>
<evidence type="ECO:0000313" key="2">
    <source>
        <dbReference type="EMBL" id="SHH69636.1"/>
    </source>
</evidence>
<evidence type="ECO:0000313" key="3">
    <source>
        <dbReference type="Proteomes" id="UP000184522"/>
    </source>
</evidence>
<name>A0A1M5V371_9FLAO</name>
<dbReference type="NCBIfam" id="NF033487">
    <property type="entry name" value="Lacal_2735_fam"/>
    <property type="match status" value="1"/>
</dbReference>
<protein>
    <recommendedName>
        <fullName evidence="4">Lacal_2735 family protein</fullName>
    </recommendedName>
</protein>
<proteinExistence type="predicted"/>
<dbReference type="InterPro" id="IPR045493">
    <property type="entry name" value="DUF6435"/>
</dbReference>
<keyword evidence="1" id="KW-0175">Coiled coil</keyword>
<keyword evidence="3" id="KW-1185">Reference proteome</keyword>
<evidence type="ECO:0000256" key="1">
    <source>
        <dbReference type="SAM" id="Coils"/>
    </source>
</evidence>
<gene>
    <name evidence="2" type="ORF">SAMN05444148_2702</name>
</gene>
<sequence length="67" mass="7939">MEESLHTLNHINMFGLFKKTSELDKLQKKYEKLMADWHRLSTTNRAESDKKYAEAEQILKQIEALKS</sequence>
<dbReference type="AlphaFoldDB" id="A0A1M5V371"/>
<feature type="coiled-coil region" evidence="1">
    <location>
        <begin position="16"/>
        <end position="65"/>
    </location>
</feature>